<dbReference type="AlphaFoldDB" id="A0A0L6UF93"/>
<evidence type="ECO:0000313" key="2">
    <source>
        <dbReference type="Proteomes" id="UP000037035"/>
    </source>
</evidence>
<organism evidence="1 2">
    <name type="scientific">Puccinia sorghi</name>
    <dbReference type="NCBI Taxonomy" id="27349"/>
    <lineage>
        <taxon>Eukaryota</taxon>
        <taxon>Fungi</taxon>
        <taxon>Dikarya</taxon>
        <taxon>Basidiomycota</taxon>
        <taxon>Pucciniomycotina</taxon>
        <taxon>Pucciniomycetes</taxon>
        <taxon>Pucciniales</taxon>
        <taxon>Pucciniaceae</taxon>
        <taxon>Puccinia</taxon>
    </lineage>
</organism>
<comment type="caution">
    <text evidence="1">The sequence shown here is derived from an EMBL/GenBank/DDBJ whole genome shotgun (WGS) entry which is preliminary data.</text>
</comment>
<gene>
    <name evidence="1" type="ORF">VP01_7262g1</name>
</gene>
<name>A0A0L6UF93_9BASI</name>
<sequence>MALWHILFVQRSQEQSMVYIWATPQAFKSPSLWEPWNNEQIPVAPGSPGGTIERILQDPAAG</sequence>
<keyword evidence="2" id="KW-1185">Reference proteome</keyword>
<proteinExistence type="predicted"/>
<reference evidence="1 2" key="1">
    <citation type="submission" date="2015-08" db="EMBL/GenBank/DDBJ databases">
        <title>Next Generation Sequencing and Analysis of the Genome of Puccinia sorghi L Schw, the Causal Agent of Maize Common Rust.</title>
        <authorList>
            <person name="Rochi L."/>
            <person name="Burguener G."/>
            <person name="Darino M."/>
            <person name="Turjanski A."/>
            <person name="Kreff E."/>
            <person name="Dieguez M.J."/>
            <person name="Sacco F."/>
        </authorList>
    </citation>
    <scope>NUCLEOTIDE SEQUENCE [LARGE SCALE GENOMIC DNA]</scope>
    <source>
        <strain evidence="1 2">RO10H11247</strain>
    </source>
</reference>
<dbReference type="EMBL" id="LAVV01012675">
    <property type="protein sequence ID" value="KNZ46435.1"/>
    <property type="molecule type" value="Genomic_DNA"/>
</dbReference>
<evidence type="ECO:0000313" key="1">
    <source>
        <dbReference type="EMBL" id="KNZ46435.1"/>
    </source>
</evidence>
<protein>
    <submittedName>
        <fullName evidence="1">Uncharacterized protein</fullName>
    </submittedName>
</protein>
<dbReference type="VEuPathDB" id="FungiDB:VP01_7262g1"/>
<dbReference type="Proteomes" id="UP000037035">
    <property type="component" value="Unassembled WGS sequence"/>
</dbReference>
<accession>A0A0L6UF93</accession>